<dbReference type="PANTHER" id="PTHR11941">
    <property type="entry name" value="ENOYL-COA HYDRATASE-RELATED"/>
    <property type="match status" value="1"/>
</dbReference>
<gene>
    <name evidence="1" type="ORF">GCM10009836_02180</name>
</gene>
<dbReference type="SUPFAM" id="SSF52096">
    <property type="entry name" value="ClpP/crotonase"/>
    <property type="match status" value="1"/>
</dbReference>
<evidence type="ECO:0000313" key="1">
    <source>
        <dbReference type="EMBL" id="GAA1828008.1"/>
    </source>
</evidence>
<dbReference type="EMBL" id="BAAAQK010000001">
    <property type="protein sequence ID" value="GAA1828008.1"/>
    <property type="molecule type" value="Genomic_DNA"/>
</dbReference>
<dbReference type="Proteomes" id="UP001500449">
    <property type="component" value="Unassembled WGS sequence"/>
</dbReference>
<evidence type="ECO:0000313" key="2">
    <source>
        <dbReference type="Proteomes" id="UP001500449"/>
    </source>
</evidence>
<dbReference type="CDD" id="cd06558">
    <property type="entry name" value="crotonase-like"/>
    <property type="match status" value="1"/>
</dbReference>
<accession>A0ABN2MI40</accession>
<dbReference type="InterPro" id="IPR029045">
    <property type="entry name" value="ClpP/crotonase-like_dom_sf"/>
</dbReference>
<reference evidence="1 2" key="1">
    <citation type="journal article" date="2019" name="Int. J. Syst. Evol. Microbiol.">
        <title>The Global Catalogue of Microorganisms (GCM) 10K type strain sequencing project: providing services to taxonomists for standard genome sequencing and annotation.</title>
        <authorList>
            <consortium name="The Broad Institute Genomics Platform"/>
            <consortium name="The Broad Institute Genome Sequencing Center for Infectious Disease"/>
            <person name="Wu L."/>
            <person name="Ma J."/>
        </authorList>
    </citation>
    <scope>NUCLEOTIDE SEQUENCE [LARGE SCALE GENOMIC DNA]</scope>
    <source>
        <strain evidence="1 2">JCM 16009</strain>
    </source>
</reference>
<protein>
    <submittedName>
        <fullName evidence="1">Enoyl-CoA hydratase/isomerase family protein</fullName>
    </submittedName>
</protein>
<proteinExistence type="predicted"/>
<keyword evidence="2" id="KW-1185">Reference proteome</keyword>
<organism evidence="1 2">
    <name type="scientific">Pseudonocardia ailaonensis</name>
    <dbReference type="NCBI Taxonomy" id="367279"/>
    <lineage>
        <taxon>Bacteria</taxon>
        <taxon>Bacillati</taxon>
        <taxon>Actinomycetota</taxon>
        <taxon>Actinomycetes</taxon>
        <taxon>Pseudonocardiales</taxon>
        <taxon>Pseudonocardiaceae</taxon>
        <taxon>Pseudonocardia</taxon>
    </lineage>
</organism>
<dbReference type="Gene3D" id="3.90.226.10">
    <property type="entry name" value="2-enoyl-CoA Hydratase, Chain A, domain 1"/>
    <property type="match status" value="1"/>
</dbReference>
<comment type="caution">
    <text evidence="1">The sequence shown here is derived from an EMBL/GenBank/DDBJ whole genome shotgun (WGS) entry which is preliminary data.</text>
</comment>
<dbReference type="InterPro" id="IPR001753">
    <property type="entry name" value="Enoyl-CoA_hydra/iso"/>
</dbReference>
<dbReference type="PANTHER" id="PTHR11941:SF54">
    <property type="entry name" value="ENOYL-COA HYDRATASE, MITOCHONDRIAL"/>
    <property type="match status" value="1"/>
</dbReference>
<dbReference type="RefSeq" id="WP_344411593.1">
    <property type="nucleotide sequence ID" value="NZ_BAAAQK010000001.1"/>
</dbReference>
<dbReference type="Pfam" id="PF00378">
    <property type="entry name" value="ECH_1"/>
    <property type="match status" value="1"/>
</dbReference>
<name>A0ABN2MI40_9PSEU</name>
<sequence length="258" mass="27913">MTERFGDVEVTVGDDHVAVVEIQRPPHNFFDVELIKDIADAYEALDADDSCRVLVLCSQGKNFCAGANFAGGYTPPTGGSDALYGEAVRLMRYSKPVVAAVQGAAIGGGLGLACSADFRVAAPTSRFTSNFAQLGFHHGFGLTLTLPRIVGNQTALDLMYTGRRIDGTRAREIGLCDILVDNAEDLRPAARTYAAEIASSAPLAVQSIRRTMRGSLAEAFRDATLHEGEQQIWLRKTDDFREGVDAGKERRTPRFTGR</sequence>